<dbReference type="Pfam" id="PF01420">
    <property type="entry name" value="Methylase_S"/>
    <property type="match status" value="1"/>
</dbReference>
<dbReference type="EMBL" id="PYXZ01000014">
    <property type="protein sequence ID" value="PUA78951.1"/>
    <property type="molecule type" value="Genomic_DNA"/>
</dbReference>
<evidence type="ECO:0000256" key="1">
    <source>
        <dbReference type="ARBA" id="ARBA00010923"/>
    </source>
</evidence>
<keyword evidence="7" id="KW-1185">Reference proteome</keyword>
<dbReference type="OrthoDB" id="3197085at2"/>
<dbReference type="PANTHER" id="PTHR43140">
    <property type="entry name" value="TYPE-1 RESTRICTION ENZYME ECOKI SPECIFICITY PROTEIN"/>
    <property type="match status" value="1"/>
</dbReference>
<feature type="domain" description="Type I restriction modification DNA specificity" evidence="5">
    <location>
        <begin position="44"/>
        <end position="163"/>
    </location>
</feature>
<sequence length="380" mass="41834">MTVREVRIGTVLRPNRRWVKVDELAEYVAIVVRGFGRGIFHYEPTVGSDLGKLRFFRVESDSLVVSNIKAWEGAVAVSGSSEDGTIASNRFLSYEPIDGQADVNFLRHYLLTEEGNQRLQRASPGSADRNRTLAASRFEDILVPLPSPSEQQRIVARLDRVASTAAGLGRTRAPLARVKARVLAIAEASALPARPMKDLVRAARTPIDIEADQSYRPLGVRSFGKGLIRYPATKGEDLSKLRYYSVQPNRLVVSNIKAWEGAVAMTCDGDEDLVASTRFLQWEVADPAAVDLQYLRLFFATQMGLSLLGRASPGSADRNRTLSSPRFLDISIPLPPLAQQQRLVDLAHQIETIEAQLQQRDVVSSALLPAARNEAFAGLT</sequence>
<comment type="similarity">
    <text evidence="1">Belongs to the type-I restriction system S methylase family.</text>
</comment>
<evidence type="ECO:0000313" key="7">
    <source>
        <dbReference type="Proteomes" id="UP000244867"/>
    </source>
</evidence>
<dbReference type="AlphaFoldDB" id="A0A2R7YRI6"/>
<dbReference type="InterPro" id="IPR000055">
    <property type="entry name" value="Restrct_endonuc_typeI_TRD"/>
</dbReference>
<evidence type="ECO:0000256" key="4">
    <source>
        <dbReference type="ARBA" id="ARBA00038652"/>
    </source>
</evidence>
<dbReference type="GO" id="GO:0009307">
    <property type="term" value="P:DNA restriction-modification system"/>
    <property type="evidence" value="ECO:0007669"/>
    <property type="project" value="UniProtKB-KW"/>
</dbReference>
<evidence type="ECO:0000256" key="2">
    <source>
        <dbReference type="ARBA" id="ARBA00022747"/>
    </source>
</evidence>
<dbReference type="Gene3D" id="3.90.220.20">
    <property type="entry name" value="DNA methylase specificity domains"/>
    <property type="match status" value="2"/>
</dbReference>
<dbReference type="SUPFAM" id="SSF116734">
    <property type="entry name" value="DNA methylase specificity domain"/>
    <property type="match status" value="2"/>
</dbReference>
<dbReference type="InterPro" id="IPR044946">
    <property type="entry name" value="Restrct_endonuc_typeI_TRD_sf"/>
</dbReference>
<evidence type="ECO:0000256" key="3">
    <source>
        <dbReference type="ARBA" id="ARBA00023125"/>
    </source>
</evidence>
<protein>
    <recommendedName>
        <fullName evidence="5">Type I restriction modification DNA specificity domain-containing protein</fullName>
    </recommendedName>
</protein>
<evidence type="ECO:0000313" key="6">
    <source>
        <dbReference type="EMBL" id="PUA78951.1"/>
    </source>
</evidence>
<accession>A0A2R7YRI6</accession>
<name>A0A2R7YRI6_9ACTN</name>
<comment type="caution">
    <text evidence="6">The sequence shown here is derived from an EMBL/GenBank/DDBJ whole genome shotgun (WGS) entry which is preliminary data.</text>
</comment>
<keyword evidence="3" id="KW-0238">DNA-binding</keyword>
<keyword evidence="2" id="KW-0680">Restriction system</keyword>
<evidence type="ECO:0000259" key="5">
    <source>
        <dbReference type="Pfam" id="PF01420"/>
    </source>
</evidence>
<reference evidence="6 7" key="1">
    <citation type="submission" date="2018-03" db="EMBL/GenBank/DDBJ databases">
        <authorList>
            <person name="Keele B.F."/>
        </authorList>
    </citation>
    <scope>NUCLEOTIDE SEQUENCE [LARGE SCALE GENOMIC DNA]</scope>
    <source>
        <strain evidence="6 7">IB-3</strain>
    </source>
</reference>
<proteinExistence type="inferred from homology"/>
<dbReference type="RefSeq" id="WP_108347000.1">
    <property type="nucleotide sequence ID" value="NZ_PYXZ01000014.1"/>
</dbReference>
<dbReference type="InterPro" id="IPR051212">
    <property type="entry name" value="Type-I_RE_S_subunit"/>
</dbReference>
<dbReference type="GO" id="GO:0003677">
    <property type="term" value="F:DNA binding"/>
    <property type="evidence" value="ECO:0007669"/>
    <property type="project" value="UniProtKB-KW"/>
</dbReference>
<dbReference type="PANTHER" id="PTHR43140:SF1">
    <property type="entry name" value="TYPE I RESTRICTION ENZYME ECOKI SPECIFICITY SUBUNIT"/>
    <property type="match status" value="1"/>
</dbReference>
<comment type="subunit">
    <text evidence="4">The methyltransferase is composed of M and S polypeptides.</text>
</comment>
<organism evidence="6 7">
    <name type="scientific">Nocardioides currus</name>
    <dbReference type="NCBI Taxonomy" id="2133958"/>
    <lineage>
        <taxon>Bacteria</taxon>
        <taxon>Bacillati</taxon>
        <taxon>Actinomycetota</taxon>
        <taxon>Actinomycetes</taxon>
        <taxon>Propionibacteriales</taxon>
        <taxon>Nocardioidaceae</taxon>
        <taxon>Nocardioides</taxon>
    </lineage>
</organism>
<gene>
    <name evidence="6" type="ORF">C7S10_21720</name>
</gene>
<dbReference type="Proteomes" id="UP000244867">
    <property type="component" value="Unassembled WGS sequence"/>
</dbReference>